<evidence type="ECO:0000313" key="13">
    <source>
        <dbReference type="Proteomes" id="UP000261031"/>
    </source>
</evidence>
<dbReference type="Gene3D" id="3.40.50.150">
    <property type="entry name" value="Vaccinia Virus protein VP39"/>
    <property type="match status" value="1"/>
</dbReference>
<reference evidence="13 14" key="2">
    <citation type="submission" date="2018-08" db="EMBL/GenBank/DDBJ databases">
        <title>A genome reference for cultivated species of the human gut microbiota.</title>
        <authorList>
            <person name="Zou Y."/>
            <person name="Xue W."/>
            <person name="Luo G."/>
        </authorList>
    </citation>
    <scope>NUCLEOTIDE SEQUENCE [LARGE SCALE GENOMIC DNA]</scope>
    <source>
        <strain evidence="10 14">AF36-12AT</strain>
        <strain evidence="9 13">OF05-12</strain>
    </source>
</reference>
<evidence type="ECO:0000313" key="16">
    <source>
        <dbReference type="Proteomes" id="UP001212008"/>
    </source>
</evidence>
<dbReference type="Proteomes" id="UP000261031">
    <property type="component" value="Unassembled WGS sequence"/>
</dbReference>
<keyword evidence="3 4" id="KW-0949">S-adenosyl-L-methionine</keyword>
<dbReference type="Pfam" id="PF17827">
    <property type="entry name" value="PrmC_N"/>
    <property type="match status" value="1"/>
</dbReference>
<evidence type="ECO:0000256" key="4">
    <source>
        <dbReference type="HAMAP-Rule" id="MF_02126"/>
    </source>
</evidence>
<dbReference type="CDD" id="cd02440">
    <property type="entry name" value="AdoMet_MTases"/>
    <property type="match status" value="1"/>
</dbReference>
<comment type="caution">
    <text evidence="4">Lacks conserved residue(s) required for the propagation of feature annotation.</text>
</comment>
<evidence type="ECO:0000313" key="11">
    <source>
        <dbReference type="EMBL" id="VWQ15238.1"/>
    </source>
</evidence>
<reference evidence="8 12" key="1">
    <citation type="journal article" date="2017" name="ISME J.">
        <title>Unveiling bifidobacterial biogeography across the mammalian branch of the tree of life.</title>
        <authorList>
            <person name="Milani C."/>
            <person name="Mangifesta M."/>
            <person name="Mancabelli L."/>
            <person name="Lugli G.A."/>
            <person name="James K."/>
            <person name="Duranti S."/>
            <person name="Turroni F."/>
            <person name="Ferrario C."/>
            <person name="Ossiprandi M.C."/>
            <person name="van Sinderen D."/>
            <person name="Ventura M."/>
        </authorList>
    </citation>
    <scope>NUCLEOTIDE SEQUENCE [LARGE SCALE GENOMIC DNA]</scope>
    <source>
        <strain evidence="8 12">1E</strain>
    </source>
</reference>
<dbReference type="EMBL" id="QSWD01000001">
    <property type="protein sequence ID" value="RGP04767.1"/>
    <property type="molecule type" value="Genomic_DNA"/>
</dbReference>
<dbReference type="EMBL" id="JAQKRA010000001">
    <property type="protein sequence ID" value="MDB6491079.1"/>
    <property type="molecule type" value="Genomic_DNA"/>
</dbReference>
<dbReference type="RefSeq" id="WP_004219760.1">
    <property type="nucleotide sequence ID" value="NZ_AP031419.1"/>
</dbReference>
<dbReference type="Proteomes" id="UP000216789">
    <property type="component" value="Unassembled WGS sequence"/>
</dbReference>
<dbReference type="OrthoDB" id="9800643at2"/>
<evidence type="ECO:0000313" key="12">
    <source>
        <dbReference type="Proteomes" id="UP000216789"/>
    </source>
</evidence>
<reference evidence="6" key="4">
    <citation type="submission" date="2021-07" db="EMBL/GenBank/DDBJ databases">
        <title>Xylan utilisation by Bifidobacterium pseudocatenulatum.</title>
        <authorList>
            <person name="Watanabe Y."/>
        </authorList>
    </citation>
    <scope>NUCLEOTIDE SEQUENCE</scope>
    <source>
        <strain evidence="6">YIT12824</strain>
    </source>
</reference>
<keyword evidence="1 4" id="KW-0489">Methyltransferase</keyword>
<reference evidence="11 15" key="3">
    <citation type="submission" date="2019-10" db="EMBL/GenBank/DDBJ databases">
        <authorList>
            <consortium name="Melissa Lawson"/>
            <person name="O'neill I."/>
        </authorList>
    </citation>
    <scope>NUCLEOTIDE SEQUENCE [LARGE SCALE GENOMIC DNA]</scope>
    <source>
        <strain evidence="11">LH_658</strain>
    </source>
</reference>
<dbReference type="NCBIfam" id="TIGR00536">
    <property type="entry name" value="hemK_fam"/>
    <property type="match status" value="1"/>
</dbReference>
<evidence type="ECO:0000256" key="3">
    <source>
        <dbReference type="ARBA" id="ARBA00022691"/>
    </source>
</evidence>
<dbReference type="EMBL" id="CABWJV010000001">
    <property type="protein sequence ID" value="VWQ15238.1"/>
    <property type="molecule type" value="Genomic_DNA"/>
</dbReference>
<dbReference type="EMBL" id="QRPH01000001">
    <property type="protein sequence ID" value="RHL97729.1"/>
    <property type="molecule type" value="Genomic_DNA"/>
</dbReference>
<feature type="domain" description="Release factor glutamine methyltransferase N-terminal" evidence="5">
    <location>
        <begin position="6"/>
        <end position="90"/>
    </location>
</feature>
<evidence type="ECO:0000313" key="8">
    <source>
        <dbReference type="EMBL" id="PAC73756.1"/>
    </source>
</evidence>
<gene>
    <name evidence="4 9" type="primary">prmC</name>
    <name evidence="11" type="ORF">BIFLH658_00638</name>
    <name evidence="8" type="ORF">BPS1E_0377</name>
    <name evidence="10" type="ORF">DWZ91_02140</name>
    <name evidence="9" type="ORF">DXA79_02585</name>
    <name evidence="6" type="ORF">KZP06_02610</name>
    <name evidence="7" type="ORF">PMN70_02490</name>
</gene>
<accession>A0A139B8S5</accession>
<dbReference type="InterPro" id="IPR040758">
    <property type="entry name" value="PrmC_N"/>
</dbReference>
<dbReference type="InterPro" id="IPR002052">
    <property type="entry name" value="DNA_methylase_N6_adenine_CS"/>
</dbReference>
<evidence type="ECO:0000313" key="14">
    <source>
        <dbReference type="Proteomes" id="UP000285613"/>
    </source>
</evidence>
<dbReference type="GO" id="GO:0102559">
    <property type="term" value="F:peptide chain release factor N(5)-glutamine methyltransferase activity"/>
    <property type="evidence" value="ECO:0007669"/>
    <property type="project" value="UniProtKB-EC"/>
</dbReference>
<proteinExistence type="inferred from homology"/>
<name>A0A139B8S5_BIFPS</name>
<evidence type="ECO:0000259" key="5">
    <source>
        <dbReference type="Pfam" id="PF17827"/>
    </source>
</evidence>
<dbReference type="SUPFAM" id="SSF53335">
    <property type="entry name" value="S-adenosyl-L-methionine-dependent methyltransferases"/>
    <property type="match status" value="1"/>
</dbReference>
<feature type="binding site" evidence="4">
    <location>
        <position position="160"/>
    </location>
    <ligand>
        <name>S-adenosyl-L-methionine</name>
        <dbReference type="ChEBI" id="CHEBI:59789"/>
    </ligand>
</feature>
<sequence length="307" mass="33627">MATVFELVRSASAMLRASGVDTPEHDAKLLAAEVFGVDLQTVDKAMLMGSETSELAKQGAKQSGEDAALKRFHTMVDRRSKREPLQHITGHAPFRYLDLKVGPGVFIPRQETELVVQEGVDWITKHGMYSAKVVDLCAGSGAIGLSFVTEVPGSEVWAVEKSEQTAQWTRVNLNETAKKYPSIASNYHLEIADATQTPTLNQLDGTIDIVLTNPPYVPLADIPQQPEVRDYDPDLALYGGSADGTLIPERIIARAAKLLKNGGLLVMEHDITQGERLSAFALSYGFSNVMVHNDYTGRPRYMTAKKQ</sequence>
<dbReference type="GO" id="GO:0003676">
    <property type="term" value="F:nucleic acid binding"/>
    <property type="evidence" value="ECO:0007669"/>
    <property type="project" value="InterPro"/>
</dbReference>
<comment type="function">
    <text evidence="4">Methylates the class 1 translation termination release factors RF1/PrfA and RF2/PrfB on the glutamine residue of the universally conserved GGQ motif.</text>
</comment>
<dbReference type="Proteomes" id="UP001197735">
    <property type="component" value="Unassembled WGS sequence"/>
</dbReference>
<keyword evidence="2 4" id="KW-0808">Transferase</keyword>
<dbReference type="Proteomes" id="UP001212008">
    <property type="component" value="Unassembled WGS sequence"/>
</dbReference>
<evidence type="ECO:0000313" key="7">
    <source>
        <dbReference type="EMBL" id="MDB6491079.1"/>
    </source>
</evidence>
<dbReference type="NCBIfam" id="TIGR03534">
    <property type="entry name" value="RF_mod_PrmC"/>
    <property type="match status" value="1"/>
</dbReference>
<dbReference type="GO" id="GO:0032259">
    <property type="term" value="P:methylation"/>
    <property type="evidence" value="ECO:0007669"/>
    <property type="project" value="UniProtKB-KW"/>
</dbReference>
<dbReference type="GeneID" id="45598998"/>
<dbReference type="PROSITE" id="PS00092">
    <property type="entry name" value="N6_MTASE"/>
    <property type="match status" value="1"/>
</dbReference>
<dbReference type="Gene3D" id="1.10.8.10">
    <property type="entry name" value="DNA helicase RuvA subunit, C-terminal domain"/>
    <property type="match status" value="1"/>
</dbReference>
<dbReference type="Pfam" id="PF03602">
    <property type="entry name" value="Cons_hypoth95"/>
    <property type="match status" value="1"/>
</dbReference>
<organism evidence="9 13">
    <name type="scientific">Bifidobacterium pseudocatenulatum</name>
    <dbReference type="NCBI Taxonomy" id="28026"/>
    <lineage>
        <taxon>Bacteria</taxon>
        <taxon>Bacillati</taxon>
        <taxon>Actinomycetota</taxon>
        <taxon>Actinomycetes</taxon>
        <taxon>Bifidobacteriales</taxon>
        <taxon>Bifidobacteriaceae</taxon>
        <taxon>Bifidobacterium</taxon>
    </lineage>
</organism>
<evidence type="ECO:0000256" key="1">
    <source>
        <dbReference type="ARBA" id="ARBA00022603"/>
    </source>
</evidence>
<feature type="binding site" evidence="4">
    <location>
        <begin position="213"/>
        <end position="216"/>
    </location>
    <ligand>
        <name>substrate</name>
    </ligand>
</feature>
<dbReference type="Proteomes" id="UP000494211">
    <property type="component" value="Unassembled WGS sequence"/>
</dbReference>
<dbReference type="EMBL" id="MNLB01000002">
    <property type="protein sequence ID" value="PAC73756.1"/>
    <property type="molecule type" value="Genomic_DNA"/>
</dbReference>
<keyword evidence="15" id="KW-1185">Reference proteome</keyword>
<comment type="catalytic activity">
    <reaction evidence="4">
        <text>L-glutaminyl-[peptide chain release factor] + S-adenosyl-L-methionine = N(5)-methyl-L-glutaminyl-[peptide chain release factor] + S-adenosyl-L-homocysteine + H(+)</text>
        <dbReference type="Rhea" id="RHEA:42896"/>
        <dbReference type="Rhea" id="RHEA-COMP:10271"/>
        <dbReference type="Rhea" id="RHEA-COMP:10272"/>
        <dbReference type="ChEBI" id="CHEBI:15378"/>
        <dbReference type="ChEBI" id="CHEBI:30011"/>
        <dbReference type="ChEBI" id="CHEBI:57856"/>
        <dbReference type="ChEBI" id="CHEBI:59789"/>
        <dbReference type="ChEBI" id="CHEBI:61891"/>
        <dbReference type="EC" id="2.1.1.297"/>
    </reaction>
</comment>
<dbReference type="STRING" id="28026.GCA_000940535_00514"/>
<dbReference type="EC" id="2.1.1.297" evidence="4"/>
<evidence type="ECO:0000313" key="10">
    <source>
        <dbReference type="EMBL" id="RHL97729.1"/>
    </source>
</evidence>
<protein>
    <recommendedName>
        <fullName evidence="4">Release factor glutamine methyltransferase</fullName>
        <shortName evidence="4">RF MTase</shortName>
        <ecNumber evidence="4">2.1.1.297</ecNumber>
    </recommendedName>
    <alternativeName>
        <fullName evidence="4">N5-glutamine methyltransferase PrmC</fullName>
    </alternativeName>
    <alternativeName>
        <fullName evidence="4">Protein-(glutamine-N5) MTase PrmC</fullName>
    </alternativeName>
    <alternativeName>
        <fullName evidence="4">Protein-glutamine N-methyltransferase PrmC</fullName>
    </alternativeName>
</protein>
<evidence type="ECO:0000313" key="9">
    <source>
        <dbReference type="EMBL" id="RGP04767.1"/>
    </source>
</evidence>
<dbReference type="InterPro" id="IPR004556">
    <property type="entry name" value="HemK-like"/>
</dbReference>
<dbReference type="PANTHER" id="PTHR18895">
    <property type="entry name" value="HEMK METHYLTRANSFERASE"/>
    <property type="match status" value="1"/>
</dbReference>
<evidence type="ECO:0000313" key="15">
    <source>
        <dbReference type="Proteomes" id="UP000494211"/>
    </source>
</evidence>
<evidence type="ECO:0000313" key="6">
    <source>
        <dbReference type="EMBL" id="MCB4879631.1"/>
    </source>
</evidence>
<comment type="caution">
    <text evidence="9">The sequence shown here is derived from an EMBL/GenBank/DDBJ whole genome shotgun (WGS) entry which is preliminary data.</text>
</comment>
<dbReference type="PANTHER" id="PTHR18895:SF74">
    <property type="entry name" value="MTRF1L RELEASE FACTOR GLUTAMINE METHYLTRANSFERASE"/>
    <property type="match status" value="1"/>
</dbReference>
<dbReference type="InterPro" id="IPR050320">
    <property type="entry name" value="N5-glutamine_MTase"/>
</dbReference>
<dbReference type="EMBL" id="JAHXEI010000001">
    <property type="protein sequence ID" value="MCB4879631.1"/>
    <property type="molecule type" value="Genomic_DNA"/>
</dbReference>
<reference evidence="7 16" key="5">
    <citation type="submission" date="2023-01" db="EMBL/GenBank/DDBJ databases">
        <title>Human gut microbiome strain richness.</title>
        <authorList>
            <person name="Chen-Liaw A."/>
        </authorList>
    </citation>
    <scope>NUCLEOTIDE SEQUENCE [LARGE SCALE GENOMIC DNA]</scope>
    <source>
        <strain evidence="7 16">RTP21311st1_C8_RTP21311_201001</strain>
    </source>
</reference>
<dbReference type="InterPro" id="IPR029063">
    <property type="entry name" value="SAM-dependent_MTases_sf"/>
</dbReference>
<dbReference type="Proteomes" id="UP000285613">
    <property type="component" value="Unassembled WGS sequence"/>
</dbReference>
<comment type="similarity">
    <text evidence="4">Belongs to the protein N5-glutamine methyltransferase family. PrmC subfamily.</text>
</comment>
<dbReference type="HAMAP" id="MF_02126">
    <property type="entry name" value="RF_methyltr_PrmC"/>
    <property type="match status" value="1"/>
</dbReference>
<feature type="binding site" evidence="4">
    <location>
        <position position="213"/>
    </location>
    <ligand>
        <name>S-adenosyl-L-methionine</name>
        <dbReference type="ChEBI" id="CHEBI:59789"/>
    </ligand>
</feature>
<dbReference type="AlphaFoldDB" id="A0A139B8S5"/>
<evidence type="ECO:0000256" key="2">
    <source>
        <dbReference type="ARBA" id="ARBA00022679"/>
    </source>
</evidence>
<dbReference type="InterPro" id="IPR019874">
    <property type="entry name" value="RF_methyltr_PrmC"/>
</dbReference>